<protein>
    <recommendedName>
        <fullName evidence="4">Bacterial type II secretion system protein E domain-containing protein</fullName>
    </recommendedName>
</protein>
<name>A0A1G2URA7_9BACT</name>
<dbReference type="Gene3D" id="3.30.450.90">
    <property type="match status" value="1"/>
</dbReference>
<dbReference type="PANTHER" id="PTHR30258:SF1">
    <property type="entry name" value="PROTEIN TRANSPORT PROTEIN HOFB HOMOLOG"/>
    <property type="match status" value="1"/>
</dbReference>
<dbReference type="GO" id="GO:0005886">
    <property type="term" value="C:plasma membrane"/>
    <property type="evidence" value="ECO:0007669"/>
    <property type="project" value="TreeGrafter"/>
</dbReference>
<keyword evidence="3" id="KW-0067">ATP-binding</keyword>
<evidence type="ECO:0000259" key="4">
    <source>
        <dbReference type="PROSITE" id="PS00662"/>
    </source>
</evidence>
<comment type="similarity">
    <text evidence="1">Belongs to the GSP E family.</text>
</comment>
<accession>A0A1G2URA7</accession>
<dbReference type="InterPro" id="IPR027417">
    <property type="entry name" value="P-loop_NTPase"/>
</dbReference>
<reference evidence="5 6" key="1">
    <citation type="journal article" date="2016" name="Nat. Commun.">
        <title>Thousands of microbial genomes shed light on interconnected biogeochemical processes in an aquifer system.</title>
        <authorList>
            <person name="Anantharaman K."/>
            <person name="Brown C.T."/>
            <person name="Hug L.A."/>
            <person name="Sharon I."/>
            <person name="Castelle C.J."/>
            <person name="Probst A.J."/>
            <person name="Thomas B.C."/>
            <person name="Singh A."/>
            <person name="Wilkins M.J."/>
            <person name="Karaoz U."/>
            <person name="Brodie E.L."/>
            <person name="Williams K.H."/>
            <person name="Hubbard S.S."/>
            <person name="Banfield J.F."/>
        </authorList>
    </citation>
    <scope>NUCLEOTIDE SEQUENCE [LARGE SCALE GENOMIC DNA]</scope>
</reference>
<evidence type="ECO:0000256" key="3">
    <source>
        <dbReference type="ARBA" id="ARBA00022840"/>
    </source>
</evidence>
<dbReference type="SUPFAM" id="SSF160246">
    <property type="entry name" value="EspE N-terminal domain-like"/>
    <property type="match status" value="1"/>
</dbReference>
<dbReference type="SUPFAM" id="SSF52540">
    <property type="entry name" value="P-loop containing nucleoside triphosphate hydrolases"/>
    <property type="match status" value="1"/>
</dbReference>
<dbReference type="Gene3D" id="3.30.300.160">
    <property type="entry name" value="Type II secretion system, protein E, N-terminal domain"/>
    <property type="match status" value="1"/>
</dbReference>
<comment type="caution">
    <text evidence="5">The sequence shown here is derived from an EMBL/GenBank/DDBJ whole genome shotgun (WGS) entry which is preliminary data.</text>
</comment>
<dbReference type="InterPro" id="IPR037257">
    <property type="entry name" value="T2SS_E_N_sf"/>
</dbReference>
<dbReference type="CDD" id="cd01129">
    <property type="entry name" value="PulE-GspE-like"/>
    <property type="match status" value="1"/>
</dbReference>
<gene>
    <name evidence="5" type="ORF">A3G99_01060</name>
</gene>
<keyword evidence="2" id="KW-0547">Nucleotide-binding</keyword>
<dbReference type="PROSITE" id="PS00662">
    <property type="entry name" value="T2SP_E"/>
    <property type="match status" value="1"/>
</dbReference>
<sequence>MNIEEKQLKDFILDSGLVSKADVLSAEKEATAKKESIGKILVKQGKLTEDDLRRMQAYILGIPFVDLKTEKLPFDVLSLIPEPIARNHNVVAFKKTDTALEVAMLDTEDLTALDFIKKKVGLKILPRLTDVESMKSAILQYQKSLKAEFGDLIAEDVSHIKNIPGDGSGVELDEKDLKKLAEEIPMIRIVDTLLKHAILQNASDIHIEPQETELLIRYRIDGLLHDAMVLPKNMAPSVVARIKVLSSLKLDEKRLPQDGRFKIDSDGEKVSFRVSTLPTYYGEKVVMRLLRENVSGFTLEHLSFHGEGLERIHKAVKVTTGMILATGPTGSGKTTTLYTILDIVNTPNVNISTIEDPIEYQMKRVNQTQVRPEIGFTFANGLRTLVRQDPDIIMVGEIRDNETASLAVNAALTGHLVLSTLHTNSAAGAIPRLIDMKVEPFLIVSTVDVILGQRLVRKLTDQKEKYFLTKAEIATLGKSINLDKVLEALKEEKIIGKGDAWEKVPFYRLKKGVSPDEGFVGRSGIHEVLKVTPAIKESILKSGTADEIQKIAEQEGMLTMVEDGIFQCVQGYTTIEEVLRVISE</sequence>
<evidence type="ECO:0000313" key="6">
    <source>
        <dbReference type="Proteomes" id="UP000176558"/>
    </source>
</evidence>
<dbReference type="Gene3D" id="3.40.50.300">
    <property type="entry name" value="P-loop containing nucleotide triphosphate hydrolases"/>
    <property type="match status" value="1"/>
</dbReference>
<dbReference type="GO" id="GO:0005524">
    <property type="term" value="F:ATP binding"/>
    <property type="evidence" value="ECO:0007669"/>
    <property type="project" value="UniProtKB-KW"/>
</dbReference>
<dbReference type="GO" id="GO:0016887">
    <property type="term" value="F:ATP hydrolysis activity"/>
    <property type="evidence" value="ECO:0007669"/>
    <property type="project" value="TreeGrafter"/>
</dbReference>
<dbReference type="Proteomes" id="UP000176558">
    <property type="component" value="Unassembled WGS sequence"/>
</dbReference>
<proteinExistence type="inferred from homology"/>
<feature type="domain" description="Bacterial type II secretion system protein E" evidence="4">
    <location>
        <begin position="386"/>
        <end position="400"/>
    </location>
</feature>
<evidence type="ECO:0000256" key="2">
    <source>
        <dbReference type="ARBA" id="ARBA00022741"/>
    </source>
</evidence>
<dbReference type="PANTHER" id="PTHR30258">
    <property type="entry name" value="TYPE II SECRETION SYSTEM PROTEIN GSPE-RELATED"/>
    <property type="match status" value="1"/>
</dbReference>
<dbReference type="AlphaFoldDB" id="A0A1G2URA7"/>
<evidence type="ECO:0000313" key="5">
    <source>
        <dbReference type="EMBL" id="OHB11896.1"/>
    </source>
</evidence>
<dbReference type="Pfam" id="PF00437">
    <property type="entry name" value="T2SSE"/>
    <property type="match status" value="1"/>
</dbReference>
<dbReference type="EMBL" id="MHWT01000026">
    <property type="protein sequence ID" value="OHB11896.1"/>
    <property type="molecule type" value="Genomic_DNA"/>
</dbReference>
<evidence type="ECO:0000256" key="1">
    <source>
        <dbReference type="ARBA" id="ARBA00006611"/>
    </source>
</evidence>
<dbReference type="InterPro" id="IPR001482">
    <property type="entry name" value="T2SS/T4SS_dom"/>
</dbReference>
<organism evidence="5 6">
    <name type="scientific">Candidatus Zambryskibacteria bacterium RIFCSPLOWO2_12_FULL_39_23</name>
    <dbReference type="NCBI Taxonomy" id="1802776"/>
    <lineage>
        <taxon>Bacteria</taxon>
        <taxon>Candidatus Zambryskiibacteriota</taxon>
    </lineage>
</organism>
<dbReference type="InterPro" id="IPR007831">
    <property type="entry name" value="T2SS_GspE_N"/>
</dbReference>
<dbReference type="Pfam" id="PF05157">
    <property type="entry name" value="MshEN"/>
    <property type="match status" value="1"/>
</dbReference>